<evidence type="ECO:0000313" key="9">
    <source>
        <dbReference type="EMBL" id="AGE31961.1"/>
    </source>
</evidence>
<dbReference type="EMBL" id="KC165699">
    <property type="protein sequence ID" value="AGE31962.1"/>
    <property type="molecule type" value="Genomic_DNA"/>
</dbReference>
<evidence type="ECO:0000313" key="6">
    <source>
        <dbReference type="EMBL" id="AGE31958.1"/>
    </source>
</evidence>
<dbReference type="EMBL" id="KC165698">
    <property type="protein sequence ID" value="AGE31961.1"/>
    <property type="molecule type" value="Genomic_DNA"/>
</dbReference>
<keyword evidence="8" id="KW-0808">Transferase</keyword>
<dbReference type="EMBL" id="KC165692">
    <property type="protein sequence ID" value="AGE31955.1"/>
    <property type="molecule type" value="Genomic_DNA"/>
</dbReference>
<evidence type="ECO:0000313" key="4">
    <source>
        <dbReference type="EMBL" id="AGE31956.1"/>
    </source>
</evidence>
<dbReference type="EMBL" id="KC165701">
    <property type="protein sequence ID" value="AGE31964.1"/>
    <property type="molecule type" value="Genomic_DNA"/>
</dbReference>
<sequence length="113" mass="13987">ALSCKFPWDKADITDNRFTEFIQWQKRKSTRIPKDFKKFSQRLLRMFRRMMDPKPSKRYPITEVNKYLNDRWLILRIQRKPQKMEYPSLDAPKEPEENQDMKVKDVKEHRVQE</sequence>
<feature type="non-terminal residue" evidence="8">
    <location>
        <position position="1"/>
    </location>
</feature>
<dbReference type="SUPFAM" id="SSF56112">
    <property type="entry name" value="Protein kinase-like (PK-like)"/>
    <property type="match status" value="1"/>
</dbReference>
<proteinExistence type="predicted"/>
<evidence type="ECO:0000313" key="10">
    <source>
        <dbReference type="EMBL" id="AGE31962.1"/>
    </source>
</evidence>
<dbReference type="EMBL" id="KC165696">
    <property type="protein sequence ID" value="AGE31959.1"/>
    <property type="molecule type" value="Genomic_DNA"/>
</dbReference>
<dbReference type="InterPro" id="IPR011009">
    <property type="entry name" value="Kinase-like_dom_sf"/>
</dbReference>
<feature type="non-terminal residue" evidence="8">
    <location>
        <position position="113"/>
    </location>
</feature>
<evidence type="ECO:0000313" key="3">
    <source>
        <dbReference type="EMBL" id="AGE31955.1"/>
    </source>
</evidence>
<dbReference type="EMBL" id="KC165702">
    <property type="protein sequence ID" value="AGE31965.1"/>
    <property type="molecule type" value="Genomic_DNA"/>
</dbReference>
<dbReference type="GO" id="GO:0016301">
    <property type="term" value="F:kinase activity"/>
    <property type="evidence" value="ECO:0007669"/>
    <property type="project" value="UniProtKB-KW"/>
</dbReference>
<feature type="region of interest" description="Disordered" evidence="1">
    <location>
        <begin position="84"/>
        <end position="113"/>
    </location>
</feature>
<dbReference type="EMBL" id="KC165703">
    <property type="protein sequence ID" value="AGE31966.1"/>
    <property type="molecule type" value="Genomic_DNA"/>
</dbReference>
<organism evidence="8">
    <name type="scientific">Olivierus martensii</name>
    <name type="common">Manchurian scorpion</name>
    <name type="synonym">Mesobuthus martensii</name>
    <dbReference type="NCBI Taxonomy" id="34649"/>
    <lineage>
        <taxon>Eukaryota</taxon>
        <taxon>Metazoa</taxon>
        <taxon>Ecdysozoa</taxon>
        <taxon>Arthropoda</taxon>
        <taxon>Chelicerata</taxon>
        <taxon>Arachnida</taxon>
        <taxon>Scorpiones</taxon>
        <taxon>Buthida</taxon>
        <taxon>Buthoidea</taxon>
        <taxon>Buthidae</taxon>
        <taxon>Olivierus</taxon>
    </lineage>
</organism>
<evidence type="ECO:0000313" key="14">
    <source>
        <dbReference type="EMBL" id="AGE31966.1"/>
    </source>
</evidence>
<dbReference type="EMBL" id="KC165697">
    <property type="protein sequence ID" value="AGE31960.1"/>
    <property type="molecule type" value="Genomic_DNA"/>
</dbReference>
<protein>
    <submittedName>
        <fullName evidence="8">Protein kinase</fullName>
    </submittedName>
</protein>
<reference evidence="8" key="2">
    <citation type="journal article" date="2013" name="Mol. Ecol.">
        <title>Impact of climate changes from Middle Miocene onwards on evolutionary diversification in Eurasia: Insights from the mesobuthid scorpions.</title>
        <authorList>
            <person name="Shi C.M."/>
            <person name="Ji Y.J."/>
            <person name="Liu L."/>
            <person name="Wang L."/>
            <person name="Zhang D.X."/>
        </authorList>
    </citation>
    <scope>NUCLEOTIDE SEQUENCE</scope>
    <source>
        <strain evidence="2">MmaI</strain>
        <strain evidence="3">MmaII</strain>
        <strain evidence="4">MmaIII</strain>
        <strain evidence="5">MmaIV</strain>
        <strain evidence="10">MmaIX</strain>
        <strain evidence="6">MmaV</strain>
        <strain evidence="7">MmaVI</strain>
        <strain evidence="8">MmaVII</strain>
        <strain evidence="9">MmaVIII</strain>
        <strain evidence="11">MmaX</strain>
        <strain evidence="12">MmaXI</strain>
        <strain evidence="13">MmaXII</strain>
        <strain evidence="14">MmaXIII</strain>
    </source>
</reference>
<name>L8AA57_OLIMR</name>
<evidence type="ECO:0000313" key="2">
    <source>
        <dbReference type="EMBL" id="AGE31954.1"/>
    </source>
</evidence>
<evidence type="ECO:0000313" key="13">
    <source>
        <dbReference type="EMBL" id="AGE31965.1"/>
    </source>
</evidence>
<accession>L8AA57</accession>
<evidence type="ECO:0000313" key="12">
    <source>
        <dbReference type="EMBL" id="AGE31964.1"/>
    </source>
</evidence>
<evidence type="ECO:0000313" key="8">
    <source>
        <dbReference type="EMBL" id="AGE31960.1"/>
    </source>
</evidence>
<dbReference type="EMBL" id="KC165691">
    <property type="protein sequence ID" value="AGE31954.1"/>
    <property type="molecule type" value="Genomic_DNA"/>
</dbReference>
<feature type="compositionally biased region" description="Basic and acidic residues" evidence="1">
    <location>
        <begin position="91"/>
        <end position="113"/>
    </location>
</feature>
<evidence type="ECO:0000313" key="5">
    <source>
        <dbReference type="EMBL" id="AGE31957.1"/>
    </source>
</evidence>
<evidence type="ECO:0000256" key="1">
    <source>
        <dbReference type="SAM" id="MobiDB-lite"/>
    </source>
</evidence>
<reference evidence="8" key="1">
    <citation type="submission" date="2012-11" db="EMBL/GenBank/DDBJ databases">
        <authorList>
            <person name="Shi C.-M."/>
            <person name="Ji Y.-J."/>
            <person name="Liu L."/>
            <person name="Wang L."/>
            <person name="Zhang D.-X."/>
        </authorList>
    </citation>
    <scope>NUCLEOTIDE SEQUENCE</scope>
    <source>
        <strain evidence="2">MmaI</strain>
        <strain evidence="3">MmaII</strain>
        <strain evidence="4">MmaIII</strain>
        <strain evidence="5">MmaIV</strain>
        <strain evidence="10">MmaIX</strain>
        <strain evidence="6">MmaV</strain>
        <strain evidence="7">MmaVI</strain>
        <strain evidence="8">MmaVII</strain>
        <strain evidence="9">MmaVIII</strain>
        <strain evidence="11">MmaX</strain>
        <strain evidence="12">MmaXI</strain>
        <strain evidence="13">MmaXII</strain>
        <strain evidence="14">MmaXIII</strain>
    </source>
</reference>
<dbReference type="AlphaFoldDB" id="L8AA57"/>
<dbReference type="EMBL" id="KC165700">
    <property type="protein sequence ID" value="AGE31963.1"/>
    <property type="molecule type" value="Genomic_DNA"/>
</dbReference>
<dbReference type="EMBL" id="KC165694">
    <property type="protein sequence ID" value="AGE31957.1"/>
    <property type="molecule type" value="Genomic_DNA"/>
</dbReference>
<evidence type="ECO:0000313" key="11">
    <source>
        <dbReference type="EMBL" id="AGE31963.1"/>
    </source>
</evidence>
<evidence type="ECO:0000313" key="7">
    <source>
        <dbReference type="EMBL" id="AGE31959.1"/>
    </source>
</evidence>
<dbReference type="EMBL" id="KC165695">
    <property type="protein sequence ID" value="AGE31958.1"/>
    <property type="molecule type" value="Genomic_DNA"/>
</dbReference>
<keyword evidence="8" id="KW-0418">Kinase</keyword>
<dbReference type="EMBL" id="KC165693">
    <property type="protein sequence ID" value="AGE31956.1"/>
    <property type="molecule type" value="Genomic_DNA"/>
</dbReference>